<comment type="function">
    <text evidence="6">Required for efficient N-glycosylation. Necessary for maintaining optimal levels of dolichol-linked oligosaccharides. Hydrolyzes dolichyl pyrophosphate at a very high rate and dolichyl monophosphate at a much lower rate. Does not act on phosphatidate.</text>
</comment>
<dbReference type="GO" id="GO:0047874">
    <property type="term" value="F:dolichyldiphosphatase activity"/>
    <property type="evidence" value="ECO:0007669"/>
    <property type="project" value="UniProtKB-UniRule"/>
</dbReference>
<reference evidence="8" key="3">
    <citation type="submission" date="2024-01" db="EMBL/GenBank/DDBJ databases">
        <authorList>
            <person name="Coelho M.A."/>
            <person name="David-Palma M."/>
            <person name="Shea T."/>
            <person name="Sun S."/>
            <person name="Cuomo C.A."/>
            <person name="Heitman J."/>
        </authorList>
    </citation>
    <scope>NUCLEOTIDE SEQUENCE</scope>
    <source>
        <strain evidence="8">CBS 7841</strain>
    </source>
</reference>
<evidence type="ECO:0000313" key="9">
    <source>
        <dbReference type="Proteomes" id="UP000094043"/>
    </source>
</evidence>
<reference evidence="8" key="1">
    <citation type="submission" date="2016-06" db="EMBL/GenBank/DDBJ databases">
        <authorList>
            <person name="Cuomo C."/>
            <person name="Litvintseva A."/>
            <person name="Heitman J."/>
            <person name="Chen Y."/>
            <person name="Sun S."/>
            <person name="Springer D."/>
            <person name="Dromer F."/>
            <person name="Young S."/>
            <person name="Zeng Q."/>
            <person name="Chapman S."/>
            <person name="Gujja S."/>
            <person name="Saif S."/>
            <person name="Birren B."/>
        </authorList>
    </citation>
    <scope>NUCLEOTIDE SEQUENCE</scope>
    <source>
        <strain evidence="8">CBS 7841</strain>
    </source>
</reference>
<dbReference type="InterPro" id="IPR000326">
    <property type="entry name" value="PAP2/HPO"/>
</dbReference>
<evidence type="ECO:0000256" key="4">
    <source>
        <dbReference type="ARBA" id="ARBA00022989"/>
    </source>
</evidence>
<name>A0AAJ8JNK3_9TREE</name>
<evidence type="ECO:0000256" key="2">
    <source>
        <dbReference type="ARBA" id="ARBA00022692"/>
    </source>
</evidence>
<evidence type="ECO:0000256" key="5">
    <source>
        <dbReference type="ARBA" id="ARBA00023136"/>
    </source>
</evidence>
<keyword evidence="6" id="KW-0256">Endoplasmic reticulum</keyword>
<keyword evidence="4 6" id="KW-1133">Transmembrane helix</keyword>
<dbReference type="CDD" id="cd03382">
    <property type="entry name" value="PAP2_dolichyldiphosphatase"/>
    <property type="match status" value="1"/>
</dbReference>
<feature type="transmembrane region" description="Helical" evidence="6">
    <location>
        <begin position="140"/>
        <end position="159"/>
    </location>
</feature>
<dbReference type="EC" id="3.6.1.43" evidence="6"/>
<dbReference type="KEGG" id="cdep:91084916"/>
<protein>
    <recommendedName>
        <fullName evidence="6">Dolichyldiphosphatase</fullName>
        <ecNumber evidence="6">3.6.1.43</ecNumber>
    </recommendedName>
</protein>
<evidence type="ECO:0000256" key="6">
    <source>
        <dbReference type="RuleBase" id="RU367078"/>
    </source>
</evidence>
<comment type="similarity">
    <text evidence="6">Belongs to the dolichyldiphosphatase family.</text>
</comment>
<accession>A0AAJ8JNK3</accession>
<proteinExistence type="inferred from homology"/>
<keyword evidence="9" id="KW-1185">Reference proteome</keyword>
<dbReference type="Gene3D" id="1.20.144.10">
    <property type="entry name" value="Phosphatidic acid phosphatase type 2/haloperoxidase"/>
    <property type="match status" value="1"/>
</dbReference>
<keyword evidence="3 6" id="KW-0378">Hydrolase</keyword>
<keyword evidence="2 6" id="KW-0812">Transmembrane</keyword>
<dbReference type="Pfam" id="PF01569">
    <property type="entry name" value="PAP2"/>
    <property type="match status" value="1"/>
</dbReference>
<organism evidence="8 9">
    <name type="scientific">Cryptococcus depauperatus CBS 7841</name>
    <dbReference type="NCBI Taxonomy" id="1295531"/>
    <lineage>
        <taxon>Eukaryota</taxon>
        <taxon>Fungi</taxon>
        <taxon>Dikarya</taxon>
        <taxon>Basidiomycota</taxon>
        <taxon>Agaricomycotina</taxon>
        <taxon>Tremellomycetes</taxon>
        <taxon>Tremellales</taxon>
        <taxon>Cryptococcaceae</taxon>
        <taxon>Cryptococcus</taxon>
    </lineage>
</organism>
<evidence type="ECO:0000256" key="3">
    <source>
        <dbReference type="ARBA" id="ARBA00022801"/>
    </source>
</evidence>
<dbReference type="InterPro" id="IPR036938">
    <property type="entry name" value="PAP2/HPO_sf"/>
</dbReference>
<dbReference type="RefSeq" id="XP_066066254.1">
    <property type="nucleotide sequence ID" value="XM_066210157.1"/>
</dbReference>
<dbReference type="GO" id="GO:0008610">
    <property type="term" value="P:lipid biosynthetic process"/>
    <property type="evidence" value="ECO:0007669"/>
    <property type="project" value="TreeGrafter"/>
</dbReference>
<comment type="subcellular location">
    <subcellularLocation>
        <location evidence="6">Endoplasmic reticulum membrane</location>
        <topology evidence="6">Multi-pass membrane protein</topology>
    </subcellularLocation>
    <subcellularLocation>
        <location evidence="1">Membrane</location>
        <topology evidence="1">Multi-pass membrane protein</topology>
    </subcellularLocation>
</comment>
<dbReference type="AlphaFoldDB" id="A0AAJ8JNK3"/>
<dbReference type="PANTHER" id="PTHR11247">
    <property type="entry name" value="PALMITOYL-PROTEIN THIOESTERASE/DOLICHYLDIPHOSPHATASE 1"/>
    <property type="match status" value="1"/>
</dbReference>
<keyword evidence="5 6" id="KW-0472">Membrane</keyword>
<dbReference type="EMBL" id="CP143784">
    <property type="protein sequence ID" value="WVN85554.1"/>
    <property type="molecule type" value="Genomic_DNA"/>
</dbReference>
<dbReference type="GO" id="GO:0006487">
    <property type="term" value="P:protein N-linked glycosylation"/>
    <property type="evidence" value="ECO:0007669"/>
    <property type="project" value="UniProtKB-UniRule"/>
</dbReference>
<dbReference type="GeneID" id="91084916"/>
<evidence type="ECO:0000259" key="7">
    <source>
        <dbReference type="SMART" id="SM00014"/>
    </source>
</evidence>
<reference evidence="8" key="2">
    <citation type="journal article" date="2022" name="Elife">
        <title>Obligate sexual reproduction of a homothallic fungus closely related to the Cryptococcus pathogenic species complex.</title>
        <authorList>
            <person name="Passer A.R."/>
            <person name="Clancey S.A."/>
            <person name="Shea T."/>
            <person name="David-Palma M."/>
            <person name="Averette A.F."/>
            <person name="Boekhout T."/>
            <person name="Porcel B.M."/>
            <person name="Nowrousian M."/>
            <person name="Cuomo C.A."/>
            <person name="Sun S."/>
            <person name="Heitman J."/>
            <person name="Coelho M.A."/>
        </authorList>
    </citation>
    <scope>NUCLEOTIDE SEQUENCE</scope>
    <source>
        <strain evidence="8">CBS 7841</strain>
    </source>
</reference>
<evidence type="ECO:0000313" key="8">
    <source>
        <dbReference type="EMBL" id="WVN85554.1"/>
    </source>
</evidence>
<evidence type="ECO:0000256" key="1">
    <source>
        <dbReference type="ARBA" id="ARBA00004141"/>
    </source>
</evidence>
<dbReference type="SMART" id="SM00014">
    <property type="entry name" value="acidPPc"/>
    <property type="match status" value="1"/>
</dbReference>
<dbReference type="SUPFAM" id="SSF48317">
    <property type="entry name" value="Acid phosphatase/Vanadium-dependent haloperoxidase"/>
    <property type="match status" value="1"/>
</dbReference>
<comment type="pathway">
    <text evidence="6">Protein modification; protein glycosylation.</text>
</comment>
<dbReference type="PANTHER" id="PTHR11247:SF1">
    <property type="entry name" value="DOLICHYLDIPHOSPHATASE 1"/>
    <property type="match status" value="1"/>
</dbReference>
<dbReference type="Proteomes" id="UP000094043">
    <property type="component" value="Chromosome 1"/>
</dbReference>
<dbReference type="InterPro" id="IPR039667">
    <property type="entry name" value="Dolichyldiphosphatase_PAP2"/>
</dbReference>
<feature type="domain" description="Phosphatidic acid phosphatase type 2/haloperoxidase" evidence="7">
    <location>
        <begin position="59"/>
        <end position="182"/>
    </location>
</feature>
<dbReference type="GO" id="GO:0005789">
    <property type="term" value="C:endoplasmic reticulum membrane"/>
    <property type="evidence" value="ECO:0007669"/>
    <property type="project" value="UniProtKB-SubCell"/>
</dbReference>
<feature type="transmembrane region" description="Helical" evidence="6">
    <location>
        <begin position="29"/>
        <end position="50"/>
    </location>
</feature>
<gene>
    <name evidence="8" type="ORF">L203_100702</name>
</gene>
<comment type="catalytic activity">
    <reaction evidence="6">
        <text>a di-trans,poly-cis-dolichyl diphosphate + H2O = a di-trans,poly-cis-dolichyl phosphate + phosphate + H(+)</text>
        <dbReference type="Rhea" id="RHEA:14385"/>
        <dbReference type="Rhea" id="RHEA-COMP:19498"/>
        <dbReference type="Rhea" id="RHEA-COMP:19506"/>
        <dbReference type="ChEBI" id="CHEBI:15377"/>
        <dbReference type="ChEBI" id="CHEBI:15378"/>
        <dbReference type="ChEBI" id="CHEBI:43474"/>
        <dbReference type="ChEBI" id="CHEBI:57497"/>
        <dbReference type="ChEBI" id="CHEBI:57683"/>
        <dbReference type="EC" id="3.6.1.43"/>
    </reaction>
</comment>
<feature type="transmembrane region" description="Helical" evidence="6">
    <location>
        <begin position="165"/>
        <end position="184"/>
    </location>
</feature>
<sequence length="298" mass="33031">MLSQDTSSSLPPLKSFSLTHIVYDPAHPLSVPLTLLSLSPIFLFVSYFTLLIFNRRLTILVLAGGQIANELLSWGLKRLLKGKRPFIDHAELGAGYGMPSSHAQAAGFLAAWGLAYSILHNAGNGRRLPATTIRRWRNGLYIFALLTWSVGVSYSRYHLCYHTSVQIIAGYLIGVVFGCFHFYLTHYHPRHYPVSLPAMLYNTVEPIWQALGGVGGFDIGDAPGGWVYSFNLNNQEHNGPLSDEDIDRAVCIGAMKKYRNYVTANGHPPSILARFAVAEVGNFSIPRIYRARYCGVKA</sequence>